<dbReference type="OrthoDB" id="9771846at2"/>
<keyword evidence="1 3" id="KW-0808">Transferase</keyword>
<proteinExistence type="predicted"/>
<gene>
    <name evidence="3" type="ORF">FTW19_17165</name>
</gene>
<keyword evidence="4" id="KW-1185">Reference proteome</keyword>
<sequence length="475" mass="53018">MIRICLVAAFPPSKGPLNEYSYHIAREIQRHEGVELIVLADEIEEYKFVTDAHGKTLSSEEVPGLPGIKIVRCWKVDSLANPARLLKAIHEWKPDVVWFNLVFSSFGTPKNPVAAFLGLFAPALTRAAGFYTHITLHHIIEHVDFKSASTASLQREKLLRTGTYVATRVLLKANWVTVLLSDYRRTLERKYAARNIMIGTHGTFTTISEGPDLSRRGNPEHRILAFGNWGTYKRLEKLMEAFPAVLEKIPNARLIVAGGNHPAAAGYWESVRASLPPQLPVDFLGYIPQKDVSELFRTSSLLVMPYDSSTGSSGPAHQACEYGLPIVCSDIPDFRCMGTDDDMAILFYKTGDAADFAEKIVNVLESPQVQLEMSEHNYQAGVQMAMANVARTYLRWFELHKLKKIVDARGLARRFRPWSVWTRHVGGMPVQHIFSGGYAAREEPAAPRRDVPEQNAVPLEAAPPAAMNGYPEQVL</sequence>
<dbReference type="EMBL" id="CP042806">
    <property type="protein sequence ID" value="QEE29572.1"/>
    <property type="molecule type" value="Genomic_DNA"/>
</dbReference>
<dbReference type="AlphaFoldDB" id="A0A5B9EBW0"/>
<dbReference type="GO" id="GO:0016757">
    <property type="term" value="F:glycosyltransferase activity"/>
    <property type="evidence" value="ECO:0007669"/>
    <property type="project" value="TreeGrafter"/>
</dbReference>
<evidence type="ECO:0000256" key="2">
    <source>
        <dbReference type="SAM" id="MobiDB-lite"/>
    </source>
</evidence>
<organism evidence="3 4">
    <name type="scientific">Terriglobus albidus</name>
    <dbReference type="NCBI Taxonomy" id="1592106"/>
    <lineage>
        <taxon>Bacteria</taxon>
        <taxon>Pseudomonadati</taxon>
        <taxon>Acidobacteriota</taxon>
        <taxon>Terriglobia</taxon>
        <taxon>Terriglobales</taxon>
        <taxon>Acidobacteriaceae</taxon>
        <taxon>Terriglobus</taxon>
    </lineage>
</organism>
<dbReference type="GO" id="GO:0009103">
    <property type="term" value="P:lipopolysaccharide biosynthetic process"/>
    <property type="evidence" value="ECO:0007669"/>
    <property type="project" value="TreeGrafter"/>
</dbReference>
<dbReference type="PANTHER" id="PTHR46401:SF2">
    <property type="entry name" value="GLYCOSYLTRANSFERASE WBBK-RELATED"/>
    <property type="match status" value="1"/>
</dbReference>
<name>A0A5B9EBW0_9BACT</name>
<dbReference type="Proteomes" id="UP000321820">
    <property type="component" value="Chromosome"/>
</dbReference>
<dbReference type="KEGG" id="talb:FTW19_17165"/>
<dbReference type="Pfam" id="PF13692">
    <property type="entry name" value="Glyco_trans_1_4"/>
    <property type="match status" value="1"/>
</dbReference>
<dbReference type="Gene3D" id="3.40.50.2000">
    <property type="entry name" value="Glycogen Phosphorylase B"/>
    <property type="match status" value="2"/>
</dbReference>
<dbReference type="PANTHER" id="PTHR46401">
    <property type="entry name" value="GLYCOSYLTRANSFERASE WBBK-RELATED"/>
    <property type="match status" value="1"/>
</dbReference>
<accession>A0A5B9EBW0</accession>
<protein>
    <submittedName>
        <fullName evidence="3">Glycosyltransferase</fullName>
    </submittedName>
</protein>
<evidence type="ECO:0000313" key="4">
    <source>
        <dbReference type="Proteomes" id="UP000321820"/>
    </source>
</evidence>
<reference evidence="3 4" key="1">
    <citation type="submission" date="2019-08" db="EMBL/GenBank/DDBJ databases">
        <title>Complete genome sequence of Terriglobus albidus strain ORNL.</title>
        <authorList>
            <person name="Podar M."/>
        </authorList>
    </citation>
    <scope>NUCLEOTIDE SEQUENCE [LARGE SCALE GENOMIC DNA]</scope>
    <source>
        <strain evidence="3 4">ORNL</strain>
    </source>
</reference>
<evidence type="ECO:0000313" key="3">
    <source>
        <dbReference type="EMBL" id="QEE29572.1"/>
    </source>
</evidence>
<dbReference type="SUPFAM" id="SSF53756">
    <property type="entry name" value="UDP-Glycosyltransferase/glycogen phosphorylase"/>
    <property type="match status" value="1"/>
</dbReference>
<feature type="region of interest" description="Disordered" evidence="2">
    <location>
        <begin position="444"/>
        <end position="475"/>
    </location>
</feature>
<evidence type="ECO:0000256" key="1">
    <source>
        <dbReference type="ARBA" id="ARBA00022679"/>
    </source>
</evidence>